<gene>
    <name evidence="2" type="ORF">QSP1433_LOCUS14613</name>
</gene>
<feature type="region of interest" description="Disordered" evidence="1">
    <location>
        <begin position="234"/>
        <end position="265"/>
    </location>
</feature>
<name>A0A7S2SIY6_9STRA</name>
<reference evidence="2" key="1">
    <citation type="submission" date="2021-01" db="EMBL/GenBank/DDBJ databases">
        <authorList>
            <person name="Corre E."/>
            <person name="Pelletier E."/>
            <person name="Niang G."/>
            <person name="Scheremetjew M."/>
            <person name="Finn R."/>
            <person name="Kale V."/>
            <person name="Holt S."/>
            <person name="Cochrane G."/>
            <person name="Meng A."/>
            <person name="Brown T."/>
            <person name="Cohen L."/>
        </authorList>
    </citation>
    <scope>NUCLEOTIDE SEQUENCE</scope>
    <source>
        <strain evidence="2">NY070348D</strain>
    </source>
</reference>
<protein>
    <submittedName>
        <fullName evidence="2">Uncharacterized protein</fullName>
    </submittedName>
</protein>
<evidence type="ECO:0000256" key="1">
    <source>
        <dbReference type="SAM" id="MobiDB-lite"/>
    </source>
</evidence>
<dbReference type="AlphaFoldDB" id="A0A7S2SIY6"/>
<feature type="region of interest" description="Disordered" evidence="1">
    <location>
        <begin position="1"/>
        <end position="45"/>
    </location>
</feature>
<proteinExistence type="predicted"/>
<dbReference type="EMBL" id="HBHK01023112">
    <property type="protein sequence ID" value="CAD9701498.1"/>
    <property type="molecule type" value="Transcribed_RNA"/>
</dbReference>
<sequence>MQKSFTIPQYNPPNRGSVPAPHSPCSVGSRDSDDESVSPNGAKEKRANGLYKSALRYFKTNDFAESISLLKKSIFLHPTANAKSLLSMAVQGLEDAAESRSTLGLLQNSCPVFDPHSMGFEDSKDTAPSVLNNASMSDDVLDSLKGRSFPNKVVAMQRSHSLTFAEGFRKAPPKLKRAKSQAMARLGGSFKKSYSMSPRQMFGRQDRISNANLDRKRLRRSTEYFDFGKMVETLDDETNGSSRGPEPEVPGMHSRTSSGWQSVHSSVSSVSGSSICESEVADLDYERTNTYSPDMIERHRKRVEFSMPIVSTSPKCLPSGRTPPKSPKDSLILTEEQNYCSPHTLMGGGAGDEPDLPEYTESPIRKMSVGKRLAQEQKVGISSVPFAGFSNTAGEFMAKENYNSSNFSSDTRPRFPTIGKKKSKGRPMPVATPTREQLQNSWDEFTVMDHIRVCKEAGVRMMALDFDNTFVNIHTSGTWKLAPCALKPYVRPVFLALVPAAIKEGIIISIVTFSAQIHVIKELLESTFEDKVQLGQNVFICGPQGAAAIAGEPDTKMTDASPLRSKCSTPISTFQAQCAVSSPSNWFSPTRFGKRDHIKDVCAQYHKACNGLDVVDPCQVLLIDDDNKNIKLARQQRVKAVWFQANEGANSSEHRLLKDLMRRNW</sequence>
<feature type="region of interest" description="Disordered" evidence="1">
    <location>
        <begin position="405"/>
        <end position="433"/>
    </location>
</feature>
<feature type="compositionally biased region" description="Polar residues" evidence="1">
    <location>
        <begin position="1"/>
        <end position="14"/>
    </location>
</feature>
<organism evidence="2">
    <name type="scientific">Mucochytrium quahogii</name>
    <dbReference type="NCBI Taxonomy" id="96639"/>
    <lineage>
        <taxon>Eukaryota</taxon>
        <taxon>Sar</taxon>
        <taxon>Stramenopiles</taxon>
        <taxon>Bigyra</taxon>
        <taxon>Labyrinthulomycetes</taxon>
        <taxon>Thraustochytrida</taxon>
        <taxon>Thraustochytriidae</taxon>
        <taxon>Mucochytrium</taxon>
    </lineage>
</organism>
<accession>A0A7S2SIY6</accession>
<evidence type="ECO:0000313" key="2">
    <source>
        <dbReference type="EMBL" id="CAD9701498.1"/>
    </source>
</evidence>